<reference evidence="1 2" key="1">
    <citation type="journal article" date="2019" name="Sci. Rep.">
        <title>Orb-weaving spider Araneus ventricosus genome elucidates the spidroin gene catalogue.</title>
        <authorList>
            <person name="Kono N."/>
            <person name="Nakamura H."/>
            <person name="Ohtoshi R."/>
            <person name="Moran D.A.P."/>
            <person name="Shinohara A."/>
            <person name="Yoshida Y."/>
            <person name="Fujiwara M."/>
            <person name="Mori M."/>
            <person name="Tomita M."/>
            <person name="Arakawa K."/>
        </authorList>
    </citation>
    <scope>NUCLEOTIDE SEQUENCE [LARGE SCALE GENOMIC DNA]</scope>
</reference>
<dbReference type="Proteomes" id="UP000499080">
    <property type="component" value="Unassembled WGS sequence"/>
</dbReference>
<gene>
    <name evidence="1" type="ORF">AVEN_102877_1</name>
</gene>
<evidence type="ECO:0000313" key="1">
    <source>
        <dbReference type="EMBL" id="GBN53809.1"/>
    </source>
</evidence>
<accession>A0A4Y2PRK8</accession>
<dbReference type="AlphaFoldDB" id="A0A4Y2PRK8"/>
<protein>
    <submittedName>
        <fullName evidence="1">Uncharacterized protein</fullName>
    </submittedName>
</protein>
<proteinExistence type="predicted"/>
<keyword evidence="2" id="KW-1185">Reference proteome</keyword>
<comment type="caution">
    <text evidence="1">The sequence shown here is derived from an EMBL/GenBank/DDBJ whole genome shotgun (WGS) entry which is preliminary data.</text>
</comment>
<sequence>MKWSRNVKSTCCMHYFLYDTYLTTSFLPLHHCIVVRAVALLKGNGGGNLPQVALRKREEQTVNSPLHRRTCSSVAKGKWRGGTCRRWALFGKERNRIVNSPHRTVTQYKGNGGDPPRWHLQRGNVNLTPPHRRAQWRC</sequence>
<dbReference type="EMBL" id="BGPR01011954">
    <property type="protein sequence ID" value="GBN53809.1"/>
    <property type="molecule type" value="Genomic_DNA"/>
</dbReference>
<name>A0A4Y2PRK8_ARAVE</name>
<evidence type="ECO:0000313" key="2">
    <source>
        <dbReference type="Proteomes" id="UP000499080"/>
    </source>
</evidence>
<organism evidence="1 2">
    <name type="scientific">Araneus ventricosus</name>
    <name type="common">Orbweaver spider</name>
    <name type="synonym">Epeira ventricosa</name>
    <dbReference type="NCBI Taxonomy" id="182803"/>
    <lineage>
        <taxon>Eukaryota</taxon>
        <taxon>Metazoa</taxon>
        <taxon>Ecdysozoa</taxon>
        <taxon>Arthropoda</taxon>
        <taxon>Chelicerata</taxon>
        <taxon>Arachnida</taxon>
        <taxon>Araneae</taxon>
        <taxon>Araneomorphae</taxon>
        <taxon>Entelegynae</taxon>
        <taxon>Araneoidea</taxon>
        <taxon>Araneidae</taxon>
        <taxon>Araneus</taxon>
    </lineage>
</organism>